<evidence type="ECO:0000256" key="1">
    <source>
        <dbReference type="SAM" id="Phobius"/>
    </source>
</evidence>
<keyword evidence="1" id="KW-1133">Transmembrane helix</keyword>
<keyword evidence="3" id="KW-1185">Reference proteome</keyword>
<organism evidence="2 3">
    <name type="scientific">Pseudobdellovibrio exovorus JSS</name>
    <dbReference type="NCBI Taxonomy" id="1184267"/>
    <lineage>
        <taxon>Bacteria</taxon>
        <taxon>Pseudomonadati</taxon>
        <taxon>Bdellovibrionota</taxon>
        <taxon>Bdellovibrionia</taxon>
        <taxon>Bdellovibrionales</taxon>
        <taxon>Pseudobdellovibrionaceae</taxon>
        <taxon>Pseudobdellovibrio</taxon>
    </lineage>
</organism>
<feature type="transmembrane region" description="Helical" evidence="1">
    <location>
        <begin position="75"/>
        <end position="100"/>
    </location>
</feature>
<dbReference type="EMBL" id="CP003537">
    <property type="protein sequence ID" value="AGH95971.1"/>
    <property type="molecule type" value="Genomic_DNA"/>
</dbReference>
<dbReference type="STRING" id="1184267.A11Q_1755"/>
<keyword evidence="1" id="KW-0812">Transmembrane</keyword>
<evidence type="ECO:0000313" key="2">
    <source>
        <dbReference type="EMBL" id="AGH95971.1"/>
    </source>
</evidence>
<dbReference type="Proteomes" id="UP000012040">
    <property type="component" value="Chromosome"/>
</dbReference>
<dbReference type="RefSeq" id="WP_015470461.1">
    <property type="nucleotide sequence ID" value="NC_020813.1"/>
</dbReference>
<sequence>MPELALIFAAGCLASLITGLLFSFFQLSRYRWVKYRTLQKNLVKIGLRWNDLEGVVSDNEDGHTMAEYKKARTTYTIFTVVAVMLSWVGCALLLLIWISIRMLVKSGLETAIFASDLASQELTEAQVKEKWETLRAYE</sequence>
<dbReference type="AlphaFoldDB" id="M4VD79"/>
<evidence type="ECO:0000313" key="3">
    <source>
        <dbReference type="Proteomes" id="UP000012040"/>
    </source>
</evidence>
<protein>
    <submittedName>
        <fullName evidence="2">Uncharacterized protein</fullName>
    </submittedName>
</protein>
<accession>M4VD79</accession>
<reference evidence="2 3" key="1">
    <citation type="journal article" date="2013" name="ISME J.">
        <title>By their genes ye shall know them: genomic signatures of predatory bacteria.</title>
        <authorList>
            <person name="Pasternak Z."/>
            <person name="Pietrokovski S."/>
            <person name="Rotem O."/>
            <person name="Gophna U."/>
            <person name="Lurie-Weinberger M.N."/>
            <person name="Jurkevitch E."/>
        </authorList>
    </citation>
    <scope>NUCLEOTIDE SEQUENCE [LARGE SCALE GENOMIC DNA]</scope>
    <source>
        <strain evidence="2 3">JSS</strain>
    </source>
</reference>
<gene>
    <name evidence="2" type="ORF">A11Q_1755</name>
</gene>
<dbReference type="HOGENOM" id="CLU_1851233_0_0_7"/>
<feature type="transmembrane region" description="Helical" evidence="1">
    <location>
        <begin position="6"/>
        <end position="27"/>
    </location>
</feature>
<keyword evidence="1" id="KW-0472">Membrane</keyword>
<dbReference type="PATRIC" id="fig|1184267.3.peg.1776"/>
<proteinExistence type="predicted"/>
<name>M4VD79_9BACT</name>
<dbReference type="KEGG" id="bex:A11Q_1755"/>